<dbReference type="OrthoDB" id="10252281at2759"/>
<dbReference type="AlphaFoldDB" id="A0A7R9Q6J9"/>
<evidence type="ECO:0000256" key="2">
    <source>
        <dbReference type="ARBA" id="ARBA00022888"/>
    </source>
</evidence>
<keyword evidence="2" id="KW-0061">Asparagine biosynthesis</keyword>
<dbReference type="SUPFAM" id="SSF56235">
    <property type="entry name" value="N-terminal nucleophile aminohydrolases (Ntn hydrolases)"/>
    <property type="match status" value="1"/>
</dbReference>
<feature type="domain" description="Asparagine synthetase" evidence="5">
    <location>
        <begin position="502"/>
        <end position="582"/>
    </location>
</feature>
<feature type="domain" description="Glutamine amidotransferase type-2" evidence="6">
    <location>
        <begin position="60"/>
        <end position="157"/>
    </location>
</feature>
<dbReference type="InterPro" id="IPR029055">
    <property type="entry name" value="Ntn_hydrolases_N"/>
</dbReference>
<keyword evidence="8" id="KW-1185">Reference proteome</keyword>
<protein>
    <recommendedName>
        <fullName evidence="9">Glutamine amidotransferase type-2 domain-containing protein</fullName>
    </recommendedName>
</protein>
<gene>
    <name evidence="7" type="ORF">OSB1V03_LOCUS13289</name>
</gene>
<dbReference type="SUPFAM" id="SSF52402">
    <property type="entry name" value="Adenine nucleotide alpha hydrolases-like"/>
    <property type="match status" value="1"/>
</dbReference>
<dbReference type="PANTHER" id="PTHR45937">
    <property type="entry name" value="ASPARAGINE SYNTHETASE DOMAIN-CONTAINING PROTEIN 1"/>
    <property type="match status" value="1"/>
</dbReference>
<dbReference type="Gene3D" id="3.60.20.10">
    <property type="entry name" value="Glutamine Phosphoribosylpyrophosphate, subunit 1, domain 1"/>
    <property type="match status" value="1"/>
</dbReference>
<dbReference type="InterPro" id="IPR051857">
    <property type="entry name" value="Asn_synthetase_domain"/>
</dbReference>
<dbReference type="EMBL" id="OC866314">
    <property type="protein sequence ID" value="CAD7632889.1"/>
    <property type="molecule type" value="Genomic_DNA"/>
</dbReference>
<evidence type="ECO:0000256" key="3">
    <source>
        <dbReference type="ARBA" id="ARBA00022962"/>
    </source>
</evidence>
<evidence type="ECO:0000313" key="7">
    <source>
        <dbReference type="EMBL" id="CAD7632889.1"/>
    </source>
</evidence>
<accession>A0A7R9Q6J9</accession>
<dbReference type="CDD" id="cd01991">
    <property type="entry name" value="Asn_synthase_B_C"/>
    <property type="match status" value="1"/>
</dbReference>
<feature type="region of interest" description="Disordered" evidence="4">
    <location>
        <begin position="282"/>
        <end position="315"/>
    </location>
</feature>
<keyword evidence="1" id="KW-0028">Amino-acid biosynthesis</keyword>
<dbReference type="GO" id="GO:0004066">
    <property type="term" value="F:asparagine synthase (glutamine-hydrolyzing) activity"/>
    <property type="evidence" value="ECO:0007669"/>
    <property type="project" value="InterPro"/>
</dbReference>
<evidence type="ECO:0000256" key="1">
    <source>
        <dbReference type="ARBA" id="ARBA00022605"/>
    </source>
</evidence>
<proteinExistence type="predicted"/>
<keyword evidence="3" id="KW-0315">Glutamine amidotransferase</keyword>
<feature type="compositionally biased region" description="Polar residues" evidence="4">
    <location>
        <begin position="292"/>
        <end position="306"/>
    </location>
</feature>
<evidence type="ECO:0000259" key="5">
    <source>
        <dbReference type="Pfam" id="PF00733"/>
    </source>
</evidence>
<dbReference type="PANTHER" id="PTHR45937:SF1">
    <property type="entry name" value="ASPARAGINE SYNTHETASE DOMAIN-CONTAINING PROTEIN 1"/>
    <property type="match status" value="1"/>
</dbReference>
<feature type="domain" description="Asparagine synthetase" evidence="5">
    <location>
        <begin position="341"/>
        <end position="486"/>
    </location>
</feature>
<dbReference type="GO" id="GO:0006529">
    <property type="term" value="P:asparagine biosynthetic process"/>
    <property type="evidence" value="ECO:0007669"/>
    <property type="project" value="UniProtKB-KW"/>
</dbReference>
<dbReference type="InterPro" id="IPR014729">
    <property type="entry name" value="Rossmann-like_a/b/a_fold"/>
</dbReference>
<evidence type="ECO:0008006" key="9">
    <source>
        <dbReference type="Google" id="ProtNLM"/>
    </source>
</evidence>
<evidence type="ECO:0000259" key="6">
    <source>
        <dbReference type="Pfam" id="PF13537"/>
    </source>
</evidence>
<dbReference type="InterPro" id="IPR001962">
    <property type="entry name" value="Asn_synthase"/>
</dbReference>
<dbReference type="Proteomes" id="UP000759131">
    <property type="component" value="Unassembled WGS sequence"/>
</dbReference>
<name>A0A7R9Q6J9_9ACAR</name>
<dbReference type="InterPro" id="IPR017932">
    <property type="entry name" value="GATase_2_dom"/>
</dbReference>
<dbReference type="EMBL" id="CAJPIZ010011739">
    <property type="protein sequence ID" value="CAG2113319.1"/>
    <property type="molecule type" value="Genomic_DNA"/>
</dbReference>
<sequence>MIDKNESIRHFLCRRGPDQFAKLQIPVHSAAEGSDYTHGPQLCLMSSGLQLRGGRQLCDQPLMDGAGNVLQWNGQIFAGDLLPEDDTESDTEVLMRALADCAADDQVLAVLSRIAGPWSFTYWDQLRRRFWFGRDVLGRRSLCWNTDRRSEVFIVTSICHFDYEPALQWAEVPANGVYCLNFGAERSLEAAVDHMKHYPWNRHISGAVTDRAADTPCLTSPVTVPLNTSVPVDSQSVGEEVPESVIQMFTEVLRQSVSRRCHNHQTLCKKCFIRTMDATNRTDSPTPAAVSSGCNGNNGRQDLSSDSEGDVMGTSPDRELLLNKLMLRKGRRGRNCTHASTAILFSGGLDSTVIALLADECVPSQLPIDLLNVAFDSDAPDRETGLKAWDELKTLRPNRRWNFVSIYVSKEELQTMRDKHIKYLVQPSLTVLDDSIGCAVWFAANGRGLLMEDHEVTKVYETPARVVLLGMGADEQLAGYTRHRRVFDRTGWPGLVAEIGLEVDRLSSRNLGRDDRVTSDHGREPRYPFLDEQVIDFLNGTPVWHKCDLRLDRSAGEKRLLRLVAERLGLTETSHHLKRAIQFGSRIAKMEEFRERGDQVCTRLMS</sequence>
<evidence type="ECO:0000256" key="4">
    <source>
        <dbReference type="SAM" id="MobiDB-lite"/>
    </source>
</evidence>
<dbReference type="Gene3D" id="3.40.50.620">
    <property type="entry name" value="HUPs"/>
    <property type="match status" value="1"/>
</dbReference>
<reference evidence="7" key="1">
    <citation type="submission" date="2020-11" db="EMBL/GenBank/DDBJ databases">
        <authorList>
            <person name="Tran Van P."/>
        </authorList>
    </citation>
    <scope>NUCLEOTIDE SEQUENCE</scope>
</reference>
<evidence type="ECO:0000313" key="8">
    <source>
        <dbReference type="Proteomes" id="UP000759131"/>
    </source>
</evidence>
<dbReference type="Pfam" id="PF00733">
    <property type="entry name" value="Asn_synthase"/>
    <property type="match status" value="2"/>
</dbReference>
<dbReference type="Pfam" id="PF13537">
    <property type="entry name" value="GATase_7"/>
    <property type="match status" value="1"/>
</dbReference>
<organism evidence="7">
    <name type="scientific">Medioppia subpectinata</name>
    <dbReference type="NCBI Taxonomy" id="1979941"/>
    <lineage>
        <taxon>Eukaryota</taxon>
        <taxon>Metazoa</taxon>
        <taxon>Ecdysozoa</taxon>
        <taxon>Arthropoda</taxon>
        <taxon>Chelicerata</taxon>
        <taxon>Arachnida</taxon>
        <taxon>Acari</taxon>
        <taxon>Acariformes</taxon>
        <taxon>Sarcoptiformes</taxon>
        <taxon>Oribatida</taxon>
        <taxon>Brachypylina</taxon>
        <taxon>Oppioidea</taxon>
        <taxon>Oppiidae</taxon>
        <taxon>Medioppia</taxon>
    </lineage>
</organism>